<dbReference type="AlphaFoldDB" id="R7UHB7"/>
<dbReference type="InterPro" id="IPR013087">
    <property type="entry name" value="Znf_C2H2_type"/>
</dbReference>
<dbReference type="PANTHER" id="PTHR24381:SF393">
    <property type="entry name" value="CHROMATIN-LINKED ADAPTOR FOR MSL PROTEINS, ISOFORM B"/>
    <property type="match status" value="1"/>
</dbReference>
<dbReference type="SUPFAM" id="SSF57667">
    <property type="entry name" value="beta-beta-alpha zinc fingers"/>
    <property type="match status" value="3"/>
</dbReference>
<reference evidence="9 11" key="2">
    <citation type="journal article" date="2013" name="Nature">
        <title>Insights into bilaterian evolution from three spiralian genomes.</title>
        <authorList>
            <person name="Simakov O."/>
            <person name="Marletaz F."/>
            <person name="Cho S.J."/>
            <person name="Edsinger-Gonzales E."/>
            <person name="Havlak P."/>
            <person name="Hellsten U."/>
            <person name="Kuo D.H."/>
            <person name="Larsson T."/>
            <person name="Lv J."/>
            <person name="Arendt D."/>
            <person name="Savage R."/>
            <person name="Osoegawa K."/>
            <person name="de Jong P."/>
            <person name="Grimwood J."/>
            <person name="Chapman J.A."/>
            <person name="Shapiro H."/>
            <person name="Aerts A."/>
            <person name="Otillar R.P."/>
            <person name="Terry A.Y."/>
            <person name="Boore J.L."/>
            <person name="Grigoriev I.V."/>
            <person name="Lindberg D.R."/>
            <person name="Seaver E.C."/>
            <person name="Weisblat D.A."/>
            <person name="Putnam N.H."/>
            <person name="Rokhsar D.S."/>
        </authorList>
    </citation>
    <scope>NUCLEOTIDE SEQUENCE</scope>
    <source>
        <strain evidence="9 11">I ESC-2004</strain>
    </source>
</reference>
<evidence type="ECO:0000256" key="4">
    <source>
        <dbReference type="ARBA" id="ARBA00022771"/>
    </source>
</evidence>
<dbReference type="PROSITE" id="PS00028">
    <property type="entry name" value="ZINC_FINGER_C2H2_1"/>
    <property type="match status" value="3"/>
</dbReference>
<feature type="domain" description="C2H2-type" evidence="8">
    <location>
        <begin position="129"/>
        <end position="156"/>
    </location>
</feature>
<proteinExistence type="predicted"/>
<dbReference type="Proteomes" id="UP000014760">
    <property type="component" value="Unassembled WGS sequence"/>
</dbReference>
<dbReference type="HOGENOM" id="CLU_002678_2_1_1"/>
<keyword evidence="5" id="KW-0862">Zinc</keyword>
<feature type="non-terminal residue" evidence="9">
    <location>
        <position position="186"/>
    </location>
</feature>
<dbReference type="InterPro" id="IPR036236">
    <property type="entry name" value="Znf_C2H2_sf"/>
</dbReference>
<keyword evidence="6" id="KW-0539">Nucleus</keyword>
<keyword evidence="11" id="KW-1185">Reference proteome</keyword>
<dbReference type="GO" id="GO:0000977">
    <property type="term" value="F:RNA polymerase II transcription regulatory region sequence-specific DNA binding"/>
    <property type="evidence" value="ECO:0007669"/>
    <property type="project" value="TreeGrafter"/>
</dbReference>
<reference evidence="11" key="1">
    <citation type="submission" date="2012-12" db="EMBL/GenBank/DDBJ databases">
        <authorList>
            <person name="Hellsten U."/>
            <person name="Grimwood J."/>
            <person name="Chapman J.A."/>
            <person name="Shapiro H."/>
            <person name="Aerts A."/>
            <person name="Otillar R.P."/>
            <person name="Terry A.Y."/>
            <person name="Boore J.L."/>
            <person name="Simakov O."/>
            <person name="Marletaz F."/>
            <person name="Cho S.-J."/>
            <person name="Edsinger-Gonzales E."/>
            <person name="Havlak P."/>
            <person name="Kuo D.-H."/>
            <person name="Larsson T."/>
            <person name="Lv J."/>
            <person name="Arendt D."/>
            <person name="Savage R."/>
            <person name="Osoegawa K."/>
            <person name="de Jong P."/>
            <person name="Lindberg D.R."/>
            <person name="Seaver E.C."/>
            <person name="Weisblat D.A."/>
            <person name="Putnam N.H."/>
            <person name="Grigoriev I.V."/>
            <person name="Rokhsar D.S."/>
        </authorList>
    </citation>
    <scope>NUCLEOTIDE SEQUENCE</scope>
    <source>
        <strain evidence="11">I ESC-2004</strain>
    </source>
</reference>
<dbReference type="GO" id="GO:0005634">
    <property type="term" value="C:nucleus"/>
    <property type="evidence" value="ECO:0007669"/>
    <property type="project" value="UniProtKB-SubCell"/>
</dbReference>
<dbReference type="EMBL" id="AMQN01023426">
    <property type="status" value="NOT_ANNOTATED_CDS"/>
    <property type="molecule type" value="Genomic_DNA"/>
</dbReference>
<dbReference type="OrthoDB" id="6255447at2759"/>
<keyword evidence="2" id="KW-0479">Metal-binding</keyword>
<keyword evidence="3" id="KW-0677">Repeat</keyword>
<dbReference type="PROSITE" id="PS50157">
    <property type="entry name" value="ZINC_FINGER_C2H2_2"/>
    <property type="match status" value="4"/>
</dbReference>
<dbReference type="SMART" id="SM00355">
    <property type="entry name" value="ZnF_C2H2"/>
    <property type="match status" value="5"/>
</dbReference>
<organism evidence="9">
    <name type="scientific">Capitella teleta</name>
    <name type="common">Polychaete worm</name>
    <dbReference type="NCBI Taxonomy" id="283909"/>
    <lineage>
        <taxon>Eukaryota</taxon>
        <taxon>Metazoa</taxon>
        <taxon>Spiralia</taxon>
        <taxon>Lophotrochozoa</taxon>
        <taxon>Annelida</taxon>
        <taxon>Polychaeta</taxon>
        <taxon>Sedentaria</taxon>
        <taxon>Scolecida</taxon>
        <taxon>Capitellidae</taxon>
        <taxon>Capitella</taxon>
    </lineage>
</organism>
<dbReference type="OMA" id="RTHCKES"/>
<evidence type="ECO:0000313" key="10">
    <source>
        <dbReference type="EnsemblMetazoa" id="CapteP85301"/>
    </source>
</evidence>
<evidence type="ECO:0000256" key="2">
    <source>
        <dbReference type="ARBA" id="ARBA00022723"/>
    </source>
</evidence>
<evidence type="ECO:0000256" key="3">
    <source>
        <dbReference type="ARBA" id="ARBA00022737"/>
    </source>
</evidence>
<evidence type="ECO:0000259" key="8">
    <source>
        <dbReference type="PROSITE" id="PS50157"/>
    </source>
</evidence>
<accession>R7UHB7</accession>
<gene>
    <name evidence="9" type="ORF">CAPTEDRAFT_85301</name>
</gene>
<feature type="domain" description="C2H2-type" evidence="8">
    <location>
        <begin position="16"/>
        <end position="43"/>
    </location>
</feature>
<dbReference type="STRING" id="283909.R7UHB7"/>
<dbReference type="GO" id="GO:0008270">
    <property type="term" value="F:zinc ion binding"/>
    <property type="evidence" value="ECO:0007669"/>
    <property type="project" value="UniProtKB-KW"/>
</dbReference>
<dbReference type="EMBL" id="KB301477">
    <property type="protein sequence ID" value="ELU05483.1"/>
    <property type="molecule type" value="Genomic_DNA"/>
</dbReference>
<protein>
    <recommendedName>
        <fullName evidence="8">C2H2-type domain-containing protein</fullName>
    </recommendedName>
</protein>
<dbReference type="Gene3D" id="3.30.160.60">
    <property type="entry name" value="Classic Zinc Finger"/>
    <property type="match status" value="3"/>
</dbReference>
<reference evidence="10" key="3">
    <citation type="submission" date="2015-06" db="UniProtKB">
        <authorList>
            <consortium name="EnsemblMetazoa"/>
        </authorList>
    </citation>
    <scope>IDENTIFICATION</scope>
</reference>
<name>R7UHB7_CAPTE</name>
<dbReference type="GO" id="GO:0000981">
    <property type="term" value="F:DNA-binding transcription factor activity, RNA polymerase II-specific"/>
    <property type="evidence" value="ECO:0007669"/>
    <property type="project" value="TreeGrafter"/>
</dbReference>
<comment type="subcellular location">
    <subcellularLocation>
        <location evidence="1">Nucleus</location>
    </subcellularLocation>
</comment>
<evidence type="ECO:0000256" key="5">
    <source>
        <dbReference type="ARBA" id="ARBA00022833"/>
    </source>
</evidence>
<evidence type="ECO:0000256" key="7">
    <source>
        <dbReference type="PROSITE-ProRule" id="PRU00042"/>
    </source>
</evidence>
<dbReference type="PANTHER" id="PTHR24381">
    <property type="entry name" value="ZINC FINGER PROTEIN"/>
    <property type="match status" value="1"/>
</dbReference>
<evidence type="ECO:0000313" key="9">
    <source>
        <dbReference type="EMBL" id="ELU05483.1"/>
    </source>
</evidence>
<evidence type="ECO:0000313" key="11">
    <source>
        <dbReference type="Proteomes" id="UP000014760"/>
    </source>
</evidence>
<evidence type="ECO:0000256" key="6">
    <source>
        <dbReference type="ARBA" id="ARBA00023242"/>
    </source>
</evidence>
<keyword evidence="4 7" id="KW-0863">Zinc-finger</keyword>
<dbReference type="EnsemblMetazoa" id="CapteT85301">
    <property type="protein sequence ID" value="CapteP85301"/>
    <property type="gene ID" value="CapteG85301"/>
</dbReference>
<feature type="domain" description="C2H2-type" evidence="8">
    <location>
        <begin position="44"/>
        <end position="71"/>
    </location>
</feature>
<feature type="domain" description="C2H2-type" evidence="8">
    <location>
        <begin position="73"/>
        <end position="100"/>
    </location>
</feature>
<evidence type="ECO:0000256" key="1">
    <source>
        <dbReference type="ARBA" id="ARBA00004123"/>
    </source>
</evidence>
<feature type="non-terminal residue" evidence="9">
    <location>
        <position position="1"/>
    </location>
</feature>
<dbReference type="EMBL" id="AMQN01023425">
    <property type="status" value="NOT_ANNOTATED_CDS"/>
    <property type="molecule type" value="Genomic_DNA"/>
</dbReference>
<sequence length="186" mass="22147">GFLAVHLMTHLDIRPFQCIDCHHAFVTRQHLINHITVNINPRNIRCLQCPKLFKDMRAMQRHYLTHAKKNKDIKCDLCHKLFRTKRYMHIHRRVHEGGKYRHSQCDLCGEWFSRQYIRDMHRSSHCSSVSCTVCAKEFPSTQTLANHCIAHYDERSTTCLTCGRDNFKDHKMLKRHSRVCVGRELY</sequence>